<comment type="caution">
    <text evidence="1">The sequence shown here is derived from an EMBL/GenBank/DDBJ whole genome shotgun (WGS) entry which is preliminary data.</text>
</comment>
<dbReference type="Proteomes" id="UP001150941">
    <property type="component" value="Unassembled WGS sequence"/>
</dbReference>
<accession>A0A9W9TK26</accession>
<protein>
    <submittedName>
        <fullName evidence="1">Uncharacterized protein</fullName>
    </submittedName>
</protein>
<evidence type="ECO:0000313" key="2">
    <source>
        <dbReference type="Proteomes" id="UP001150941"/>
    </source>
</evidence>
<dbReference type="GeneID" id="83203531"/>
<reference evidence="1" key="2">
    <citation type="journal article" date="2023" name="IMA Fungus">
        <title>Comparative genomic study of the Penicillium genus elucidates a diverse pangenome and 15 lateral gene transfer events.</title>
        <authorList>
            <person name="Petersen C."/>
            <person name="Sorensen T."/>
            <person name="Nielsen M.R."/>
            <person name="Sondergaard T.E."/>
            <person name="Sorensen J.L."/>
            <person name="Fitzpatrick D.A."/>
            <person name="Frisvad J.C."/>
            <person name="Nielsen K.L."/>
        </authorList>
    </citation>
    <scope>NUCLEOTIDE SEQUENCE</scope>
    <source>
        <strain evidence="1">IBT 19713</strain>
    </source>
</reference>
<proteinExistence type="predicted"/>
<sequence length="164" mass="18067">MIIPSCLLRYWAFRSARCRRGFRPEEVVKEKRGCTWSTSTYGTHTTNQCLVALVPFPPGRNAQSNARDRLHSDSPASIALDLLLLCLPHTPAGVPPSCRSGQLGPSLCKTSSSASQLASFPSSHPHLTPLPASFLPSFFRPPPYFCDFVSIYFPLTLIGQWSCL</sequence>
<organism evidence="1 2">
    <name type="scientific">Penicillium chermesinum</name>
    <dbReference type="NCBI Taxonomy" id="63820"/>
    <lineage>
        <taxon>Eukaryota</taxon>
        <taxon>Fungi</taxon>
        <taxon>Dikarya</taxon>
        <taxon>Ascomycota</taxon>
        <taxon>Pezizomycotina</taxon>
        <taxon>Eurotiomycetes</taxon>
        <taxon>Eurotiomycetidae</taxon>
        <taxon>Eurotiales</taxon>
        <taxon>Aspergillaceae</taxon>
        <taxon>Penicillium</taxon>
    </lineage>
</organism>
<gene>
    <name evidence="1" type="ORF">N7468_006932</name>
</gene>
<reference evidence="1" key="1">
    <citation type="submission" date="2022-11" db="EMBL/GenBank/DDBJ databases">
        <authorList>
            <person name="Petersen C."/>
        </authorList>
    </citation>
    <scope>NUCLEOTIDE SEQUENCE</scope>
    <source>
        <strain evidence="1">IBT 19713</strain>
    </source>
</reference>
<evidence type="ECO:0000313" key="1">
    <source>
        <dbReference type="EMBL" id="KAJ5225707.1"/>
    </source>
</evidence>
<dbReference type="EMBL" id="JAPQKS010000005">
    <property type="protein sequence ID" value="KAJ5225707.1"/>
    <property type="molecule type" value="Genomic_DNA"/>
</dbReference>
<dbReference type="RefSeq" id="XP_058329118.1">
    <property type="nucleotide sequence ID" value="XM_058476228.1"/>
</dbReference>
<keyword evidence="2" id="KW-1185">Reference proteome</keyword>
<name>A0A9W9TK26_9EURO</name>
<dbReference type="AlphaFoldDB" id="A0A9W9TK26"/>